<gene>
    <name evidence="8" type="ORF">WAE58_13855</name>
</gene>
<keyword evidence="5" id="KW-0812">Transmembrane</keyword>
<keyword evidence="3" id="KW-0731">Sigma factor</keyword>
<dbReference type="Pfam" id="PF08281">
    <property type="entry name" value="Sigma70_r4_2"/>
    <property type="match status" value="1"/>
</dbReference>
<evidence type="ECO:0000259" key="6">
    <source>
        <dbReference type="Pfam" id="PF04542"/>
    </source>
</evidence>
<dbReference type="InterPro" id="IPR014327">
    <property type="entry name" value="RNA_pol_sigma70_bacteroid"/>
</dbReference>
<accession>A0ABU8NMQ1</accession>
<dbReference type="Gene3D" id="1.10.1740.10">
    <property type="match status" value="1"/>
</dbReference>
<keyword evidence="5" id="KW-0472">Membrane</keyword>
<dbReference type="RefSeq" id="WP_288879135.1">
    <property type="nucleotide sequence ID" value="NZ_JBBEUB010000004.1"/>
</dbReference>
<evidence type="ECO:0000313" key="9">
    <source>
        <dbReference type="Proteomes" id="UP001378956"/>
    </source>
</evidence>
<feature type="transmembrane region" description="Helical" evidence="5">
    <location>
        <begin position="183"/>
        <end position="201"/>
    </location>
</feature>
<dbReference type="Pfam" id="PF04542">
    <property type="entry name" value="Sigma70_r2"/>
    <property type="match status" value="1"/>
</dbReference>
<dbReference type="InterPro" id="IPR013325">
    <property type="entry name" value="RNA_pol_sigma_r2"/>
</dbReference>
<keyword evidence="9" id="KW-1185">Reference proteome</keyword>
<reference evidence="8 9" key="1">
    <citation type="submission" date="2024-03" db="EMBL/GenBank/DDBJ databases">
        <title>Sequence of Lycoming College Course Isolates.</title>
        <authorList>
            <person name="Plotts O."/>
            <person name="Newman J."/>
        </authorList>
    </citation>
    <scope>NUCLEOTIDE SEQUENCE [LARGE SCALE GENOMIC DNA]</scope>
    <source>
        <strain evidence="8 9">CJB-3</strain>
    </source>
</reference>
<comment type="similarity">
    <text evidence="1">Belongs to the sigma-70 factor family. ECF subfamily.</text>
</comment>
<dbReference type="InterPro" id="IPR036388">
    <property type="entry name" value="WH-like_DNA-bd_sf"/>
</dbReference>
<dbReference type="InterPro" id="IPR014284">
    <property type="entry name" value="RNA_pol_sigma-70_dom"/>
</dbReference>
<dbReference type="Gene3D" id="1.10.10.10">
    <property type="entry name" value="Winged helix-like DNA-binding domain superfamily/Winged helix DNA-binding domain"/>
    <property type="match status" value="1"/>
</dbReference>
<evidence type="ECO:0000256" key="4">
    <source>
        <dbReference type="ARBA" id="ARBA00023163"/>
    </source>
</evidence>
<name>A0ABU8NMQ1_9SPHI</name>
<protein>
    <submittedName>
        <fullName evidence="8">RNA polymerase sigma-70 factor</fullName>
    </submittedName>
</protein>
<dbReference type="InterPro" id="IPR039425">
    <property type="entry name" value="RNA_pol_sigma-70-like"/>
</dbReference>
<keyword evidence="5" id="KW-1133">Transmembrane helix</keyword>
<keyword evidence="2" id="KW-0805">Transcription regulation</keyword>
<dbReference type="Proteomes" id="UP001378956">
    <property type="component" value="Unassembled WGS sequence"/>
</dbReference>
<dbReference type="SUPFAM" id="SSF88946">
    <property type="entry name" value="Sigma2 domain of RNA polymerase sigma factors"/>
    <property type="match status" value="1"/>
</dbReference>
<sequence length="202" mass="23934">MTKYRVMPVELSDAELILLWQNGADNAFEVLYKRYAVGLLSAALSKTRSRELSEEIIQETFLTLFTRKKTANQIINLSAFLYTIVKHKIIDHYRREKLLKRYEEHSSHIFTETDNSTLQTIESKELEQQLIFQIEKLPLRCRSVFNLSRNHHLTNKEIASELHISENTVEQHMRKALRLLRSYFFGHTERIIIFCLFVLSLF</sequence>
<dbReference type="EMBL" id="JBBEUB010000004">
    <property type="protein sequence ID" value="MEJ2903524.1"/>
    <property type="molecule type" value="Genomic_DNA"/>
</dbReference>
<dbReference type="NCBIfam" id="TIGR02937">
    <property type="entry name" value="sigma70-ECF"/>
    <property type="match status" value="1"/>
</dbReference>
<dbReference type="NCBIfam" id="TIGR02985">
    <property type="entry name" value="Sig70_bacteroi1"/>
    <property type="match status" value="1"/>
</dbReference>
<feature type="domain" description="RNA polymerase sigma-70 region 2" evidence="6">
    <location>
        <begin position="31"/>
        <end position="97"/>
    </location>
</feature>
<dbReference type="InterPro" id="IPR013249">
    <property type="entry name" value="RNA_pol_sigma70_r4_t2"/>
</dbReference>
<evidence type="ECO:0000313" key="8">
    <source>
        <dbReference type="EMBL" id="MEJ2903524.1"/>
    </source>
</evidence>
<keyword evidence="4" id="KW-0804">Transcription</keyword>
<dbReference type="SUPFAM" id="SSF88659">
    <property type="entry name" value="Sigma3 and sigma4 domains of RNA polymerase sigma factors"/>
    <property type="match status" value="1"/>
</dbReference>
<dbReference type="PANTHER" id="PTHR43133">
    <property type="entry name" value="RNA POLYMERASE ECF-TYPE SIGMA FACTO"/>
    <property type="match status" value="1"/>
</dbReference>
<evidence type="ECO:0000256" key="2">
    <source>
        <dbReference type="ARBA" id="ARBA00023015"/>
    </source>
</evidence>
<dbReference type="InterPro" id="IPR007627">
    <property type="entry name" value="RNA_pol_sigma70_r2"/>
</dbReference>
<evidence type="ECO:0000256" key="5">
    <source>
        <dbReference type="SAM" id="Phobius"/>
    </source>
</evidence>
<dbReference type="PANTHER" id="PTHR43133:SF46">
    <property type="entry name" value="RNA POLYMERASE SIGMA-70 FACTOR ECF SUBFAMILY"/>
    <property type="match status" value="1"/>
</dbReference>
<evidence type="ECO:0000256" key="3">
    <source>
        <dbReference type="ARBA" id="ARBA00023082"/>
    </source>
</evidence>
<dbReference type="InterPro" id="IPR013324">
    <property type="entry name" value="RNA_pol_sigma_r3/r4-like"/>
</dbReference>
<evidence type="ECO:0000256" key="1">
    <source>
        <dbReference type="ARBA" id="ARBA00010641"/>
    </source>
</evidence>
<proteinExistence type="inferred from homology"/>
<evidence type="ECO:0000259" key="7">
    <source>
        <dbReference type="Pfam" id="PF08281"/>
    </source>
</evidence>
<comment type="caution">
    <text evidence="8">The sequence shown here is derived from an EMBL/GenBank/DDBJ whole genome shotgun (WGS) entry which is preliminary data.</text>
</comment>
<feature type="domain" description="RNA polymerase sigma factor 70 region 4 type 2" evidence="7">
    <location>
        <begin position="129"/>
        <end position="180"/>
    </location>
</feature>
<organism evidence="8 9">
    <name type="scientific">Pedobacter panaciterrae</name>
    <dbReference type="NCBI Taxonomy" id="363849"/>
    <lineage>
        <taxon>Bacteria</taxon>
        <taxon>Pseudomonadati</taxon>
        <taxon>Bacteroidota</taxon>
        <taxon>Sphingobacteriia</taxon>
        <taxon>Sphingobacteriales</taxon>
        <taxon>Sphingobacteriaceae</taxon>
        <taxon>Pedobacter</taxon>
    </lineage>
</organism>